<keyword evidence="5" id="KW-0630">Potassium</keyword>
<feature type="domain" description="Cation/H(+) antiporter central" evidence="13">
    <location>
        <begin position="485"/>
        <end position="619"/>
    </location>
</feature>
<keyword evidence="7" id="KW-0406">Ion transport</keyword>
<dbReference type="InterPro" id="IPR006153">
    <property type="entry name" value="Cation/H_exchanger_TM"/>
</dbReference>
<evidence type="ECO:0000256" key="10">
    <source>
        <dbReference type="SAM" id="MobiDB-lite"/>
    </source>
</evidence>
<gene>
    <name evidence="15" type="ORF">HRI_001083400</name>
</gene>
<evidence type="ECO:0000259" key="12">
    <source>
        <dbReference type="Pfam" id="PF00999"/>
    </source>
</evidence>
<feature type="transmembrane region" description="Helical" evidence="11">
    <location>
        <begin position="199"/>
        <end position="215"/>
    </location>
</feature>
<dbReference type="PANTHER" id="PTHR32468">
    <property type="entry name" value="CATION/H + ANTIPORTER"/>
    <property type="match status" value="1"/>
</dbReference>
<feature type="transmembrane region" description="Helical" evidence="11">
    <location>
        <begin position="405"/>
        <end position="428"/>
    </location>
</feature>
<evidence type="ECO:0000259" key="13">
    <source>
        <dbReference type="Pfam" id="PF23256"/>
    </source>
</evidence>
<sequence>MSSLSHPFAPPPPPTNNTGQRQCLKYVASSMMSGSWKFIAIVSNFILTRVLHQLLKPFSQPQIVSDIIVGIFLASIEAIRDSFGDQSALNMDNIVDFGMILYTFVLGLEMDPYVIFKVPSRHTFVAYASLLSTLALTFAITPWLHYGTNDTNMITLTITLSVTLSGTGSHILTRLITDLKIGKSDIGKLTIMSGVHSDMIAMLILSISFVFFPLARISNTREVTKLIVKMGSTLLMQTMVAAKISPYFLDWVNNENPEGRALKGSHLVLSMAFMAVICSGAAWFGYSPFLSSFMAGLFLPTEGRISKWAISKLNYLLSLLFYPLLCFWVGLKIDFTEFEFVQQATWERFFALLFIVSIGKIVGTIIGGILLGFRWPELAAIGLLLMAKGHFHIYFAVHALRHGEIEMTTCISMVIVFFLSVVHTPFVVKHIIERARELVPVQRMTLQCLDPTSELRIMLCVHGPHNLPSSTNLLDISRGKPIPGLCVYVTDMVELTEKLAVTLKREGGTDNMVVTDMSVIDVREQITRAFQSHVDENNAGVTLCRSHVLSSFNGMAKDLIVLAEELMVSLILLPFHKRLNADGTHDSGTPGFRYVNRKLLRNAPCSIGILVERGSGFAEKITKSSQCDVAIIFIGGKDDREALSYAGRVAWHPGVKLTVIRFLLDTSSENAPRRLYNRANIEEEEEEMRLDDESFTDFYEKHIAGGKVAYTEKHLANSSETYTTLKSLKGQYTLIIVGRGGRENTILTLGLNDWQECPELGPVGDVLSGSGFECDSSILIIQQHRLKGQLDGLSDDFSIM</sequence>
<dbReference type="GO" id="GO:0012505">
    <property type="term" value="C:endomembrane system"/>
    <property type="evidence" value="ECO:0007669"/>
    <property type="project" value="TreeGrafter"/>
</dbReference>
<dbReference type="GO" id="GO:0006813">
    <property type="term" value="P:potassium ion transport"/>
    <property type="evidence" value="ECO:0007669"/>
    <property type="project" value="UniProtKB-KW"/>
</dbReference>
<evidence type="ECO:0000256" key="4">
    <source>
        <dbReference type="ARBA" id="ARBA00022692"/>
    </source>
</evidence>
<comment type="caution">
    <text evidence="15">The sequence shown here is derived from an EMBL/GenBank/DDBJ whole genome shotgun (WGS) entry which is preliminary data.</text>
</comment>
<evidence type="ECO:0000256" key="5">
    <source>
        <dbReference type="ARBA" id="ARBA00022958"/>
    </source>
</evidence>
<organism evidence="15 16">
    <name type="scientific">Hibiscus trionum</name>
    <name type="common">Flower of an hour</name>
    <dbReference type="NCBI Taxonomy" id="183268"/>
    <lineage>
        <taxon>Eukaryota</taxon>
        <taxon>Viridiplantae</taxon>
        <taxon>Streptophyta</taxon>
        <taxon>Embryophyta</taxon>
        <taxon>Tracheophyta</taxon>
        <taxon>Spermatophyta</taxon>
        <taxon>Magnoliopsida</taxon>
        <taxon>eudicotyledons</taxon>
        <taxon>Gunneridae</taxon>
        <taxon>Pentapetalae</taxon>
        <taxon>rosids</taxon>
        <taxon>malvids</taxon>
        <taxon>Malvales</taxon>
        <taxon>Malvaceae</taxon>
        <taxon>Malvoideae</taxon>
        <taxon>Hibiscus</taxon>
    </lineage>
</organism>
<feature type="region of interest" description="Disordered" evidence="10">
    <location>
        <begin position="1"/>
        <end position="20"/>
    </location>
</feature>
<dbReference type="InterPro" id="IPR057291">
    <property type="entry name" value="CHX17_2nd"/>
</dbReference>
<keyword evidence="2" id="KW-0813">Transport</keyword>
<feature type="transmembrane region" description="Helical" evidence="11">
    <location>
        <begin position="351"/>
        <end position="371"/>
    </location>
</feature>
<evidence type="ECO:0000313" key="15">
    <source>
        <dbReference type="EMBL" id="GMI74141.1"/>
    </source>
</evidence>
<keyword evidence="6 11" id="KW-1133">Transmembrane helix</keyword>
<reference evidence="15" key="1">
    <citation type="submission" date="2023-05" db="EMBL/GenBank/DDBJ databases">
        <title>Genome and transcriptome analyses reveal genes involved in the formation of fine ridges on petal epidermal cells in Hibiscus trionum.</title>
        <authorList>
            <person name="Koshimizu S."/>
            <person name="Masuda S."/>
            <person name="Ishii T."/>
            <person name="Shirasu K."/>
            <person name="Hoshino A."/>
            <person name="Arita M."/>
        </authorList>
    </citation>
    <scope>NUCLEOTIDE SEQUENCE</scope>
    <source>
        <strain evidence="15">Hamamatsu line</strain>
    </source>
</reference>
<dbReference type="InterPro" id="IPR050794">
    <property type="entry name" value="CPA2_transporter"/>
</dbReference>
<feature type="transmembrane region" description="Helical" evidence="11">
    <location>
        <begin position="268"/>
        <end position="301"/>
    </location>
</feature>
<keyword evidence="8 11" id="KW-0472">Membrane</keyword>
<comment type="similarity">
    <text evidence="9">Belongs to the monovalent cation:proton antiporter 2 (CPA2) transporter (TC 2.A.37) family. CHX (TC 2.A.37.4) subfamily.</text>
</comment>
<dbReference type="AlphaFoldDB" id="A0A9W7HBS8"/>
<dbReference type="Pfam" id="PF23259">
    <property type="entry name" value="CHX17_C"/>
    <property type="match status" value="1"/>
</dbReference>
<evidence type="ECO:0000256" key="11">
    <source>
        <dbReference type="SAM" id="Phobius"/>
    </source>
</evidence>
<dbReference type="GO" id="GO:0016020">
    <property type="term" value="C:membrane"/>
    <property type="evidence" value="ECO:0007669"/>
    <property type="project" value="UniProtKB-SubCell"/>
</dbReference>
<dbReference type="Pfam" id="PF23256">
    <property type="entry name" value="CHX17_2nd"/>
    <property type="match status" value="1"/>
</dbReference>
<dbReference type="Proteomes" id="UP001165190">
    <property type="component" value="Unassembled WGS sequence"/>
</dbReference>
<proteinExistence type="inferred from homology"/>
<feature type="transmembrane region" description="Helical" evidence="11">
    <location>
        <begin position="123"/>
        <end position="144"/>
    </location>
</feature>
<keyword evidence="16" id="KW-1185">Reference proteome</keyword>
<evidence type="ECO:0000256" key="9">
    <source>
        <dbReference type="ARBA" id="ARBA00038341"/>
    </source>
</evidence>
<dbReference type="Pfam" id="PF00999">
    <property type="entry name" value="Na_H_Exchanger"/>
    <property type="match status" value="1"/>
</dbReference>
<feature type="transmembrane region" description="Helical" evidence="11">
    <location>
        <begin position="313"/>
        <end position="331"/>
    </location>
</feature>
<keyword evidence="4 11" id="KW-0812">Transmembrane</keyword>
<dbReference type="EMBL" id="BSYR01000010">
    <property type="protein sequence ID" value="GMI74141.1"/>
    <property type="molecule type" value="Genomic_DNA"/>
</dbReference>
<feature type="transmembrane region" description="Helical" evidence="11">
    <location>
        <begin position="378"/>
        <end position="399"/>
    </location>
</feature>
<name>A0A9W7HBS8_HIBTR</name>
<dbReference type="InterPro" id="IPR038770">
    <property type="entry name" value="Na+/solute_symporter_sf"/>
</dbReference>
<dbReference type="InterPro" id="IPR057290">
    <property type="entry name" value="CHX17_C"/>
</dbReference>
<keyword evidence="3" id="KW-0633">Potassium transport</keyword>
<feature type="domain" description="Cation/H(+) antiporter C-terminal" evidence="14">
    <location>
        <begin position="628"/>
        <end position="784"/>
    </location>
</feature>
<accession>A0A9W7HBS8</accession>
<feature type="domain" description="Cation/H+ exchanger transmembrane" evidence="12">
    <location>
        <begin position="50"/>
        <end position="430"/>
    </location>
</feature>
<dbReference type="GO" id="GO:1902600">
    <property type="term" value="P:proton transmembrane transport"/>
    <property type="evidence" value="ECO:0007669"/>
    <property type="project" value="InterPro"/>
</dbReference>
<evidence type="ECO:0000256" key="7">
    <source>
        <dbReference type="ARBA" id="ARBA00023065"/>
    </source>
</evidence>
<feature type="transmembrane region" description="Helical" evidence="11">
    <location>
        <begin position="99"/>
        <end position="116"/>
    </location>
</feature>
<dbReference type="PANTHER" id="PTHR32468:SF145">
    <property type="entry name" value="CATION_H(+) ANTIPORTER 28"/>
    <property type="match status" value="1"/>
</dbReference>
<evidence type="ECO:0000256" key="1">
    <source>
        <dbReference type="ARBA" id="ARBA00004141"/>
    </source>
</evidence>
<comment type="subcellular location">
    <subcellularLocation>
        <location evidence="1">Membrane</location>
        <topology evidence="1">Multi-pass membrane protein</topology>
    </subcellularLocation>
</comment>
<evidence type="ECO:0000256" key="8">
    <source>
        <dbReference type="ARBA" id="ARBA00023136"/>
    </source>
</evidence>
<dbReference type="OrthoDB" id="754456at2759"/>
<evidence type="ECO:0000313" key="16">
    <source>
        <dbReference type="Proteomes" id="UP001165190"/>
    </source>
</evidence>
<evidence type="ECO:0000256" key="2">
    <source>
        <dbReference type="ARBA" id="ARBA00022448"/>
    </source>
</evidence>
<dbReference type="GO" id="GO:0006885">
    <property type="term" value="P:regulation of pH"/>
    <property type="evidence" value="ECO:0007669"/>
    <property type="project" value="TreeGrafter"/>
</dbReference>
<protein>
    <submittedName>
        <fullName evidence="15">Cation/hydrogen exchanger 28</fullName>
    </submittedName>
</protein>
<evidence type="ECO:0000256" key="6">
    <source>
        <dbReference type="ARBA" id="ARBA00022989"/>
    </source>
</evidence>
<dbReference type="GO" id="GO:0015297">
    <property type="term" value="F:antiporter activity"/>
    <property type="evidence" value="ECO:0007669"/>
    <property type="project" value="InterPro"/>
</dbReference>
<dbReference type="Gene3D" id="1.20.1530.20">
    <property type="match status" value="1"/>
</dbReference>
<evidence type="ECO:0000259" key="14">
    <source>
        <dbReference type="Pfam" id="PF23259"/>
    </source>
</evidence>
<evidence type="ECO:0000256" key="3">
    <source>
        <dbReference type="ARBA" id="ARBA00022538"/>
    </source>
</evidence>